<evidence type="ECO:0000313" key="2">
    <source>
        <dbReference type="Proteomes" id="UP000248918"/>
    </source>
</evidence>
<protein>
    <submittedName>
        <fullName evidence="1">Uncharacterized protein</fullName>
    </submittedName>
</protein>
<comment type="caution">
    <text evidence="1">The sequence shown here is derived from an EMBL/GenBank/DDBJ whole genome shotgun (WGS) entry which is preliminary data.</text>
</comment>
<gene>
    <name evidence="1" type="ORF">BX591_14248</name>
</gene>
<dbReference type="AlphaFoldDB" id="A0A329BAF6"/>
<organism evidence="1 2">
    <name type="scientific">Paraburkholderia bryophila</name>
    <dbReference type="NCBI Taxonomy" id="420952"/>
    <lineage>
        <taxon>Bacteria</taxon>
        <taxon>Pseudomonadati</taxon>
        <taxon>Pseudomonadota</taxon>
        <taxon>Betaproteobacteria</taxon>
        <taxon>Burkholderiales</taxon>
        <taxon>Burkholderiaceae</taxon>
        <taxon>Paraburkholderia</taxon>
    </lineage>
</organism>
<dbReference type="OrthoDB" id="9011878at2"/>
<dbReference type="RefSeq" id="WP_111935591.1">
    <property type="nucleotide sequence ID" value="NZ_CADFFP010000041.1"/>
</dbReference>
<name>A0A329BAF6_9BURK</name>
<accession>A0A329BAF6</accession>
<dbReference type="Proteomes" id="UP000248918">
    <property type="component" value="Unassembled WGS sequence"/>
</dbReference>
<evidence type="ECO:0000313" key="1">
    <source>
        <dbReference type="EMBL" id="RAS19438.1"/>
    </source>
</evidence>
<sequence length="71" mass="7683">MAFKQTKGNVTVEACVFPAPGQMFKGALRVTTRRGDKEIQQVIGRGCGRPMHSAAQALELAEVEARRLLGV</sequence>
<reference evidence="1 2" key="1">
    <citation type="submission" date="2018-06" db="EMBL/GenBank/DDBJ databases">
        <title>Genomic Encyclopedia of Type Strains, Phase III (KMG-III): the genomes of soil and plant-associated and newly described type strains.</title>
        <authorList>
            <person name="Whitman W."/>
        </authorList>
    </citation>
    <scope>NUCLEOTIDE SEQUENCE [LARGE SCALE GENOMIC DNA]</scope>
    <source>
        <strain evidence="1 2">LMG 23644</strain>
    </source>
</reference>
<proteinExistence type="predicted"/>
<dbReference type="EMBL" id="QLTK01000042">
    <property type="protein sequence ID" value="RAS19438.1"/>
    <property type="molecule type" value="Genomic_DNA"/>
</dbReference>